<dbReference type="AlphaFoldDB" id="A0A1L3MLG1"/>
<evidence type="ECO:0000313" key="3">
    <source>
        <dbReference type="EMBL" id="APH03207.1"/>
    </source>
</evidence>
<dbReference type="Proteomes" id="UP000182938">
    <property type="component" value="Chromosome"/>
</dbReference>
<gene>
    <name evidence="3" type="ORF">ASJ30_13505</name>
</gene>
<accession>A0A1L3MLG1</accession>
<dbReference type="PANTHER" id="PTHR42993:SF1">
    <property type="entry name" value="MAOC-LIKE DEHYDRATASE DOMAIN-CONTAINING PROTEIN"/>
    <property type="match status" value="1"/>
</dbReference>
<keyword evidence="4" id="KW-1185">Reference proteome</keyword>
<dbReference type="PANTHER" id="PTHR42993">
    <property type="entry name" value="MAOC-LIKE DEHYDRATASE DOMAIN-CONTAINING PROTEIN"/>
    <property type="match status" value="1"/>
</dbReference>
<sequence>MDPDTAPAGVTVYRGVDDLVAAVGDELGPTEWLPMEQARVDAFADATEDHQWIHVDPSRAAESPYGATIAHGFLTLSLLPHFMSSLRRFDGVRMGINYGLDKVRFPAAVPTGSRIRGRMSMDNVEPLPDNGVQLTTTVTIEVEGADKPACVATLLSRYYFHADTQTSEGQP</sequence>
<dbReference type="InterPro" id="IPR039375">
    <property type="entry name" value="NodN-like"/>
</dbReference>
<dbReference type="EMBL" id="CP013290">
    <property type="protein sequence ID" value="APH03207.1"/>
    <property type="molecule type" value="Genomic_DNA"/>
</dbReference>
<evidence type="ECO:0000256" key="1">
    <source>
        <dbReference type="ARBA" id="ARBA00005254"/>
    </source>
</evidence>
<organism evidence="3 4">
    <name type="scientific">Janibacter indicus</name>
    <dbReference type="NCBI Taxonomy" id="857417"/>
    <lineage>
        <taxon>Bacteria</taxon>
        <taxon>Bacillati</taxon>
        <taxon>Actinomycetota</taxon>
        <taxon>Actinomycetes</taxon>
        <taxon>Micrococcales</taxon>
        <taxon>Intrasporangiaceae</taxon>
        <taxon>Janibacter</taxon>
    </lineage>
</organism>
<feature type="domain" description="MaoC-like" evidence="2">
    <location>
        <begin position="21"/>
        <end position="133"/>
    </location>
</feature>
<dbReference type="CDD" id="cd03450">
    <property type="entry name" value="NodN"/>
    <property type="match status" value="1"/>
</dbReference>
<dbReference type="SUPFAM" id="SSF54637">
    <property type="entry name" value="Thioesterase/thiol ester dehydrase-isomerase"/>
    <property type="match status" value="1"/>
</dbReference>
<reference evidence="3 4" key="1">
    <citation type="submission" date="2015-11" db="EMBL/GenBank/DDBJ databases">
        <authorList>
            <person name="Zhang Y."/>
            <person name="Guo Z."/>
        </authorList>
    </citation>
    <scope>NUCLEOTIDE SEQUENCE [LARGE SCALE GENOMIC DNA]</scope>
    <source>
        <strain evidence="3 4">YFY001</strain>
    </source>
</reference>
<name>A0A1L3MLG1_9MICO</name>
<dbReference type="InterPro" id="IPR029069">
    <property type="entry name" value="HotDog_dom_sf"/>
</dbReference>
<proteinExistence type="inferred from homology"/>
<evidence type="ECO:0000313" key="4">
    <source>
        <dbReference type="Proteomes" id="UP000182938"/>
    </source>
</evidence>
<dbReference type="Gene3D" id="3.10.129.10">
    <property type="entry name" value="Hotdog Thioesterase"/>
    <property type="match status" value="1"/>
</dbReference>
<dbReference type="InterPro" id="IPR002539">
    <property type="entry name" value="MaoC-like_dom"/>
</dbReference>
<comment type="similarity">
    <text evidence="1">Belongs to the enoyl-CoA hydratase/isomerase family.</text>
</comment>
<protein>
    <submittedName>
        <fullName evidence="3">Dehydratase</fullName>
    </submittedName>
</protein>
<dbReference type="KEGG" id="jte:ASJ30_13505"/>
<dbReference type="Pfam" id="PF01575">
    <property type="entry name" value="MaoC_dehydratas"/>
    <property type="match status" value="1"/>
</dbReference>
<evidence type="ECO:0000259" key="2">
    <source>
        <dbReference type="Pfam" id="PF01575"/>
    </source>
</evidence>